<protein>
    <submittedName>
        <fullName evidence="2">Uncharacterized protein</fullName>
    </submittedName>
</protein>
<feature type="region of interest" description="Disordered" evidence="1">
    <location>
        <begin position="1"/>
        <end position="43"/>
    </location>
</feature>
<gene>
    <name evidence="2" type="ORF">FHS41_003892</name>
</gene>
<name>A0A7W5F2C2_9ACTN</name>
<dbReference type="AlphaFoldDB" id="A0A7W5F2C2"/>
<dbReference type="Proteomes" id="UP000572907">
    <property type="component" value="Unassembled WGS sequence"/>
</dbReference>
<keyword evidence="3" id="KW-1185">Reference proteome</keyword>
<feature type="compositionally biased region" description="Polar residues" evidence="1">
    <location>
        <begin position="1"/>
        <end position="10"/>
    </location>
</feature>
<evidence type="ECO:0000313" key="2">
    <source>
        <dbReference type="EMBL" id="MBB3077404.1"/>
    </source>
</evidence>
<proteinExistence type="predicted"/>
<evidence type="ECO:0000313" key="3">
    <source>
        <dbReference type="Proteomes" id="UP000572907"/>
    </source>
</evidence>
<organism evidence="2 3">
    <name type="scientific">Streptomyces violarus</name>
    <dbReference type="NCBI Taxonomy" id="67380"/>
    <lineage>
        <taxon>Bacteria</taxon>
        <taxon>Bacillati</taxon>
        <taxon>Actinomycetota</taxon>
        <taxon>Actinomycetes</taxon>
        <taxon>Kitasatosporales</taxon>
        <taxon>Streptomycetaceae</taxon>
        <taxon>Streptomyces</taxon>
    </lineage>
</organism>
<dbReference type="RefSeq" id="WP_261679570.1">
    <property type="nucleotide sequence ID" value="NZ_BMUP01000005.1"/>
</dbReference>
<sequence length="43" mass="4499">MPHEQSTQPSDGLLVARNKVMAARARSEQPSDGGSTGVSDTND</sequence>
<reference evidence="2 3" key="1">
    <citation type="submission" date="2020-08" db="EMBL/GenBank/DDBJ databases">
        <title>Genomic Encyclopedia of Type Strains, Phase III (KMG-III): the genomes of soil and plant-associated and newly described type strains.</title>
        <authorList>
            <person name="Whitman W."/>
        </authorList>
    </citation>
    <scope>NUCLEOTIDE SEQUENCE [LARGE SCALE GENOMIC DNA]</scope>
    <source>
        <strain evidence="2 3">CECT 3237</strain>
    </source>
</reference>
<feature type="compositionally biased region" description="Polar residues" evidence="1">
    <location>
        <begin position="28"/>
        <end position="43"/>
    </location>
</feature>
<evidence type="ECO:0000256" key="1">
    <source>
        <dbReference type="SAM" id="MobiDB-lite"/>
    </source>
</evidence>
<comment type="caution">
    <text evidence="2">The sequence shown here is derived from an EMBL/GenBank/DDBJ whole genome shotgun (WGS) entry which is preliminary data.</text>
</comment>
<dbReference type="EMBL" id="JACHXE010000003">
    <property type="protein sequence ID" value="MBB3077404.1"/>
    <property type="molecule type" value="Genomic_DNA"/>
</dbReference>
<accession>A0A7W5F2C2</accession>